<reference evidence="4 5" key="1">
    <citation type="submission" date="2019-09" db="EMBL/GenBank/DDBJ databases">
        <title>Genome sequence of Adhaeribacter sp. M2.</title>
        <authorList>
            <person name="Srinivasan S."/>
        </authorList>
    </citation>
    <scope>NUCLEOTIDE SEQUENCE [LARGE SCALE GENOMIC DNA]</scope>
    <source>
        <strain evidence="4 5">M2</strain>
    </source>
</reference>
<dbReference type="EMBL" id="VTWT01000003">
    <property type="protein sequence ID" value="KAA9339958.1"/>
    <property type="molecule type" value="Genomic_DNA"/>
</dbReference>
<evidence type="ECO:0000259" key="3">
    <source>
        <dbReference type="Pfam" id="PF20009"/>
    </source>
</evidence>
<evidence type="ECO:0000256" key="1">
    <source>
        <dbReference type="SAM" id="SignalP"/>
    </source>
</evidence>
<comment type="caution">
    <text evidence="4">The sequence shown here is derived from an EMBL/GenBank/DDBJ whole genome shotgun (WGS) entry which is preliminary data.</text>
</comment>
<dbReference type="Gene3D" id="2.60.40.3080">
    <property type="match status" value="1"/>
</dbReference>
<sequence>MKKTSTSFFKRGITAAFAVKQRVLPAFILSLCTAFAAEAQYCTTNLHSLPCDATDNINSVTITGTTLSNLNSGCGSASVNGYTAFPATGSTTASLQQGNVYTFNVETTDDSNISLWIDYNQNNLFDASEWTQISANNPGGTTASVSFIMPFSALPGTTRMRVRSRLSGNANGAANACTSFGSGETEDYTITITAAPACTGTPVAGTVTATPATVCAGVTSQLSATGVTIANGMVYQWEESDDNGVADPWANVTGGVANLYTYTSPALSADRWYRLKVTCTASSQTATSAATKVTFNNVVVSTFPYTQDFNTVTSNNLPCGITLNDANTDGYTWNTYLAQAGSTDRVMAYFYNDADPTIGANDWFFTPALNLQANKDYIVTFDYAALLSAFPEALEVRWGNAPTVAGMPAANTVLNLPSITNSTLASGTAAAIRPTTTGTYYIGFYAKSAADRYVLLMDNLVITELSPCSAAPSAGTVAASQATICIGETVELTATGASSAGGLVYQWEESDDNGVNDPWANVTGGTAAGVKFTTPSLSADRWYRLKVTCTAITQTATSAAVKVTVNSGAITSFPYTQDFDLVTAPAVPCGFIIEDSNNDNFTWMNDAYNTTGQQGMIYVYNDDDTTIPGNDWFFTPAIAMNASKEYIVTFNYAAAAFQGTTYPEKLEVRWGNAATSAAMTGGTIFSNLNINNTTMTPGTTSVIRPATTGNYHVGFHVISDPNQFFLTVDDINITERNISGLANELGNSVLVYPNPATDKVNVEISNTAAKSISVEVVNTLGQQVYKTSALNNQKNQLDLSKLSNGIYFVKVRLDDKVGTYRISVQK</sequence>
<feature type="domain" description="Secretion system C-terminal sorting" evidence="2">
    <location>
        <begin position="751"/>
        <end position="816"/>
    </location>
</feature>
<dbReference type="Pfam" id="PF18962">
    <property type="entry name" value="Por_Secre_tail"/>
    <property type="match status" value="1"/>
</dbReference>
<dbReference type="InterPro" id="IPR045474">
    <property type="entry name" value="GEVED"/>
</dbReference>
<keyword evidence="5" id="KW-1185">Reference proteome</keyword>
<dbReference type="NCBIfam" id="TIGR04183">
    <property type="entry name" value="Por_Secre_tail"/>
    <property type="match status" value="1"/>
</dbReference>
<dbReference type="AlphaFoldDB" id="A0A5N1J0N9"/>
<name>A0A5N1J0N9_9BACT</name>
<evidence type="ECO:0000313" key="4">
    <source>
        <dbReference type="EMBL" id="KAA9339958.1"/>
    </source>
</evidence>
<dbReference type="NCBIfam" id="NF038128">
    <property type="entry name" value="choice_anch_J"/>
    <property type="match status" value="2"/>
</dbReference>
<organism evidence="4 5">
    <name type="scientific">Adhaeribacter soli</name>
    <dbReference type="NCBI Taxonomy" id="2607655"/>
    <lineage>
        <taxon>Bacteria</taxon>
        <taxon>Pseudomonadati</taxon>
        <taxon>Bacteroidota</taxon>
        <taxon>Cytophagia</taxon>
        <taxon>Cytophagales</taxon>
        <taxon>Hymenobacteraceae</taxon>
        <taxon>Adhaeribacter</taxon>
    </lineage>
</organism>
<feature type="chain" id="PRO_5024819508" evidence="1">
    <location>
        <begin position="37"/>
        <end position="826"/>
    </location>
</feature>
<dbReference type="Proteomes" id="UP000326570">
    <property type="component" value="Unassembled WGS sequence"/>
</dbReference>
<protein>
    <submittedName>
        <fullName evidence="4">T9SS type A sorting domain-containing protein</fullName>
    </submittedName>
</protein>
<dbReference type="Gene3D" id="2.60.120.200">
    <property type="match status" value="2"/>
</dbReference>
<evidence type="ECO:0000259" key="2">
    <source>
        <dbReference type="Pfam" id="PF18962"/>
    </source>
</evidence>
<dbReference type="InterPro" id="IPR026444">
    <property type="entry name" value="Secre_tail"/>
</dbReference>
<keyword evidence="1" id="KW-0732">Signal</keyword>
<gene>
    <name evidence="4" type="ORF">F0P94_06295</name>
</gene>
<evidence type="ECO:0000313" key="5">
    <source>
        <dbReference type="Proteomes" id="UP000326570"/>
    </source>
</evidence>
<feature type="signal peptide" evidence="1">
    <location>
        <begin position="1"/>
        <end position="36"/>
    </location>
</feature>
<accession>A0A5N1J0N9</accession>
<dbReference type="Pfam" id="PF20009">
    <property type="entry name" value="GEVED"/>
    <property type="match status" value="1"/>
</dbReference>
<feature type="domain" description="GEVED" evidence="3">
    <location>
        <begin position="113"/>
        <end position="191"/>
    </location>
</feature>
<proteinExistence type="predicted"/>